<reference evidence="2 3" key="1">
    <citation type="journal article" date="2019" name="Int. J. Syst. Evol. Microbiol.">
        <title>The Global Catalogue of Microorganisms (GCM) 10K type strain sequencing project: providing services to taxonomists for standard genome sequencing and annotation.</title>
        <authorList>
            <consortium name="The Broad Institute Genomics Platform"/>
            <consortium name="The Broad Institute Genome Sequencing Center for Infectious Disease"/>
            <person name="Wu L."/>
            <person name="Ma J."/>
        </authorList>
    </citation>
    <scope>NUCLEOTIDE SEQUENCE [LARGE SCALE GENOMIC DNA]</scope>
    <source>
        <strain evidence="2 3">XZYJ18</strain>
    </source>
</reference>
<dbReference type="Proteomes" id="UP001595945">
    <property type="component" value="Unassembled WGS sequence"/>
</dbReference>
<keyword evidence="3" id="KW-1185">Reference proteome</keyword>
<dbReference type="RefSeq" id="WP_254267551.1">
    <property type="nucleotide sequence ID" value="NZ_CP100400.1"/>
</dbReference>
<evidence type="ECO:0000313" key="2">
    <source>
        <dbReference type="EMBL" id="MFC4822944.1"/>
    </source>
</evidence>
<dbReference type="Pfam" id="PF01865">
    <property type="entry name" value="PhoU_div"/>
    <property type="match status" value="1"/>
</dbReference>
<dbReference type="GeneID" id="73046011"/>
<evidence type="ECO:0000256" key="1">
    <source>
        <dbReference type="ARBA" id="ARBA00008591"/>
    </source>
</evidence>
<dbReference type="InterPro" id="IPR038078">
    <property type="entry name" value="PhoU-like_sf"/>
</dbReference>
<proteinExistence type="inferred from homology"/>
<name>A0ABD5PXG5_9EURY</name>
<comment type="similarity">
    <text evidence="1">Belongs to the UPF0111 family.</text>
</comment>
<accession>A0ABD5PXG5</accession>
<dbReference type="InterPro" id="IPR018445">
    <property type="entry name" value="Put_Phosphate_transp_reg"/>
</dbReference>
<evidence type="ECO:0000313" key="3">
    <source>
        <dbReference type="Proteomes" id="UP001595945"/>
    </source>
</evidence>
<dbReference type="Gene3D" id="1.20.58.220">
    <property type="entry name" value="Phosphate transport system protein phou homolog 2, domain 2"/>
    <property type="match status" value="1"/>
</dbReference>
<gene>
    <name evidence="2" type="ORF">ACFO9K_01590</name>
</gene>
<organism evidence="2 3">
    <name type="scientific">Halorussus aquaticus</name>
    <dbReference type="NCBI Taxonomy" id="2953748"/>
    <lineage>
        <taxon>Archaea</taxon>
        <taxon>Methanobacteriati</taxon>
        <taxon>Methanobacteriota</taxon>
        <taxon>Stenosarchaea group</taxon>
        <taxon>Halobacteria</taxon>
        <taxon>Halobacteriales</taxon>
        <taxon>Haladaptataceae</taxon>
        <taxon>Halorussus</taxon>
    </lineage>
</organism>
<dbReference type="EMBL" id="JBHSHT010000001">
    <property type="protein sequence ID" value="MFC4822944.1"/>
    <property type="molecule type" value="Genomic_DNA"/>
</dbReference>
<sequence>MTTARTDYATTVCALTETYLERVTDTTSALADAVTAYETDAEAFEAAVERVATRESACDDALRELRTVVRDAMPPNYTEMYLRIDDVARLYAAIDAVPNRAERFVRELDAMGPTLADDLGATLREMAVLTVEASAILADVVTAYVESLVAEREAVRATESVEKLAELESQCDELKHDALSMAFDSLPTAEALVVRELVSTLDTAMDAVEDAGDQLLFLSSGSV</sequence>
<protein>
    <submittedName>
        <fullName evidence="2">DUF47 domain-containing protein</fullName>
    </submittedName>
</protein>
<comment type="caution">
    <text evidence="2">The sequence shown here is derived from an EMBL/GenBank/DDBJ whole genome shotgun (WGS) entry which is preliminary data.</text>
</comment>
<dbReference type="AlphaFoldDB" id="A0ABD5PXG5"/>